<dbReference type="PANTHER" id="PTHR46241:SF1">
    <property type="entry name" value="OUTER DYNEIN ARM-DOCKING COMPLEX SUBUNIT 2"/>
    <property type="match status" value="1"/>
</dbReference>
<reference evidence="1 2" key="1">
    <citation type="submission" date="2022-05" db="EMBL/GenBank/DDBJ databases">
        <authorList>
            <consortium name="Genoscope - CEA"/>
            <person name="William W."/>
        </authorList>
    </citation>
    <scope>NUCLEOTIDE SEQUENCE [LARGE SCALE GENOMIC DNA]</scope>
</reference>
<name>A0ABN8NRN8_9CNID</name>
<dbReference type="InterPro" id="IPR011989">
    <property type="entry name" value="ARM-like"/>
</dbReference>
<proteinExistence type="predicted"/>
<gene>
    <name evidence="1" type="ORF">PLOB_00027411</name>
</gene>
<protein>
    <submittedName>
        <fullName evidence="1">Uncharacterized protein</fullName>
    </submittedName>
</protein>
<evidence type="ECO:0000313" key="2">
    <source>
        <dbReference type="Proteomes" id="UP001159405"/>
    </source>
</evidence>
<keyword evidence="2" id="KW-1185">Reference proteome</keyword>
<dbReference type="InterPro" id="IPR016024">
    <property type="entry name" value="ARM-type_fold"/>
</dbReference>
<sequence>MFCIQVLICANKAITNIGKDRENLSILTDYEVVPLLIDLVNTEDEELKRWVAEAIATCSGLEKNIKSFSPVIVPLADSLKRSSDVAVKRAVAWALEKLSRDQYNCYFIHQHDSLKTLLTLTGSTDERVQEAAAACIKNMRVNTMNMLSR</sequence>
<dbReference type="EMBL" id="CALNXK010000033">
    <property type="protein sequence ID" value="CAH3119587.1"/>
    <property type="molecule type" value="Genomic_DNA"/>
</dbReference>
<organism evidence="1 2">
    <name type="scientific">Porites lobata</name>
    <dbReference type="NCBI Taxonomy" id="104759"/>
    <lineage>
        <taxon>Eukaryota</taxon>
        <taxon>Metazoa</taxon>
        <taxon>Cnidaria</taxon>
        <taxon>Anthozoa</taxon>
        <taxon>Hexacorallia</taxon>
        <taxon>Scleractinia</taxon>
        <taxon>Fungiina</taxon>
        <taxon>Poritidae</taxon>
        <taxon>Porites</taxon>
    </lineage>
</organism>
<dbReference type="Proteomes" id="UP001159405">
    <property type="component" value="Unassembled WGS sequence"/>
</dbReference>
<accession>A0ABN8NRN8</accession>
<dbReference type="PANTHER" id="PTHR46241">
    <property type="entry name" value="ARMADILLO REPEAT-CONTAINING PROTEIN 4 ARMC4"/>
    <property type="match status" value="1"/>
</dbReference>
<dbReference type="SUPFAM" id="SSF48371">
    <property type="entry name" value="ARM repeat"/>
    <property type="match status" value="1"/>
</dbReference>
<evidence type="ECO:0000313" key="1">
    <source>
        <dbReference type="EMBL" id="CAH3119587.1"/>
    </source>
</evidence>
<comment type="caution">
    <text evidence="1">The sequence shown here is derived from an EMBL/GenBank/DDBJ whole genome shotgun (WGS) entry which is preliminary data.</text>
</comment>
<dbReference type="Gene3D" id="1.25.10.10">
    <property type="entry name" value="Leucine-rich Repeat Variant"/>
    <property type="match status" value="2"/>
</dbReference>